<accession>A0A382ZAS3</accession>
<feature type="non-terminal residue" evidence="1">
    <location>
        <position position="1"/>
    </location>
</feature>
<gene>
    <name evidence="1" type="ORF">METZ01_LOCUS445470</name>
</gene>
<sequence>SENQTIQELVFADKKVAKFTDGKTILKVIVVPNKLVNVVIE</sequence>
<dbReference type="EMBL" id="UINC01182413">
    <property type="protein sequence ID" value="SVD92616.1"/>
    <property type="molecule type" value="Genomic_DNA"/>
</dbReference>
<organism evidence="1">
    <name type="scientific">marine metagenome</name>
    <dbReference type="NCBI Taxonomy" id="408172"/>
    <lineage>
        <taxon>unclassified sequences</taxon>
        <taxon>metagenomes</taxon>
        <taxon>ecological metagenomes</taxon>
    </lineage>
</organism>
<evidence type="ECO:0000313" key="1">
    <source>
        <dbReference type="EMBL" id="SVD92616.1"/>
    </source>
</evidence>
<reference evidence="1" key="1">
    <citation type="submission" date="2018-05" db="EMBL/GenBank/DDBJ databases">
        <authorList>
            <person name="Lanie J.A."/>
            <person name="Ng W.-L."/>
            <person name="Kazmierczak K.M."/>
            <person name="Andrzejewski T.M."/>
            <person name="Davidsen T.M."/>
            <person name="Wayne K.J."/>
            <person name="Tettelin H."/>
            <person name="Glass J.I."/>
            <person name="Rusch D."/>
            <person name="Podicherti R."/>
            <person name="Tsui H.-C.T."/>
            <person name="Winkler M.E."/>
        </authorList>
    </citation>
    <scope>NUCLEOTIDE SEQUENCE</scope>
</reference>
<protein>
    <submittedName>
        <fullName evidence="1">Uncharacterized protein</fullName>
    </submittedName>
</protein>
<dbReference type="Gene3D" id="3.10.20.590">
    <property type="match status" value="1"/>
</dbReference>
<proteinExistence type="predicted"/>
<name>A0A382ZAS3_9ZZZZ</name>
<dbReference type="AlphaFoldDB" id="A0A382ZAS3"/>